<proteinExistence type="predicted"/>
<accession>A0ABV3JJY5</accession>
<name>A0ABV3JJY5_9ACTN</name>
<gene>
    <name evidence="2" type="ORF">AB0K95_18220</name>
</gene>
<comment type="caution">
    <text evidence="2">The sequence shown here is derived from an EMBL/GenBank/DDBJ whole genome shotgun (WGS) entry which is preliminary data.</text>
</comment>
<evidence type="ECO:0000313" key="3">
    <source>
        <dbReference type="Proteomes" id="UP001552527"/>
    </source>
</evidence>
<reference evidence="2 3" key="1">
    <citation type="submission" date="2024-06" db="EMBL/GenBank/DDBJ databases">
        <title>The Natural Products Discovery Center: Release of the First 8490 Sequenced Strains for Exploring Actinobacteria Biosynthetic Diversity.</title>
        <authorList>
            <person name="Kalkreuter E."/>
            <person name="Kautsar S.A."/>
            <person name="Yang D."/>
            <person name="Bader C.D."/>
            <person name="Teijaro C.N."/>
            <person name="Fluegel L."/>
            <person name="Davis C.M."/>
            <person name="Simpson J.R."/>
            <person name="Lauterbach L."/>
            <person name="Steele A.D."/>
            <person name="Gui C."/>
            <person name="Meng S."/>
            <person name="Li G."/>
            <person name="Viehrig K."/>
            <person name="Ye F."/>
            <person name="Su P."/>
            <person name="Kiefer A.F."/>
            <person name="Nichols A."/>
            <person name="Cepeda A.J."/>
            <person name="Yan W."/>
            <person name="Fan B."/>
            <person name="Jiang Y."/>
            <person name="Adhikari A."/>
            <person name="Zheng C.-J."/>
            <person name="Schuster L."/>
            <person name="Cowan T.M."/>
            <person name="Smanski M.J."/>
            <person name="Chevrette M.G."/>
            <person name="De Carvalho L.P.S."/>
            <person name="Shen B."/>
        </authorList>
    </citation>
    <scope>NUCLEOTIDE SEQUENCE [LARGE SCALE GENOMIC DNA]</scope>
    <source>
        <strain evidence="2 3">NPDC052768</strain>
    </source>
</reference>
<feature type="region of interest" description="Disordered" evidence="1">
    <location>
        <begin position="84"/>
        <end position="105"/>
    </location>
</feature>
<dbReference type="Proteomes" id="UP001552527">
    <property type="component" value="Unassembled WGS sequence"/>
</dbReference>
<evidence type="ECO:0000313" key="2">
    <source>
        <dbReference type="EMBL" id="MEV5247184.1"/>
    </source>
</evidence>
<organism evidence="2 3">
    <name type="scientific">Streptomyces werraensis</name>
    <dbReference type="NCBI Taxonomy" id="68284"/>
    <lineage>
        <taxon>Bacteria</taxon>
        <taxon>Bacillati</taxon>
        <taxon>Actinomycetota</taxon>
        <taxon>Actinomycetes</taxon>
        <taxon>Kitasatosporales</taxon>
        <taxon>Streptomycetaceae</taxon>
        <taxon>Streptomyces</taxon>
    </lineage>
</organism>
<keyword evidence="3" id="KW-1185">Reference proteome</keyword>
<evidence type="ECO:0000256" key="1">
    <source>
        <dbReference type="SAM" id="MobiDB-lite"/>
    </source>
</evidence>
<protein>
    <submittedName>
        <fullName evidence="2">Uncharacterized protein</fullName>
    </submittedName>
</protein>
<dbReference type="RefSeq" id="WP_364023022.1">
    <property type="nucleotide sequence ID" value="NZ_JBFATD010000007.1"/>
</dbReference>
<sequence length="122" mass="13466">MTDATPSPHTLSGRLLAALWTLRLLATSEGAPPKPEEFLAKKRPATVVDRELSALGSHLLRARRRGGERWKAVVTVHRELPDLLPADGVSRDTMSPPEQRAFSSGYAEGLDHYRDKFGELLP</sequence>
<dbReference type="EMBL" id="JBFATE010000007">
    <property type="protein sequence ID" value="MEV5247184.1"/>
    <property type="molecule type" value="Genomic_DNA"/>
</dbReference>